<gene>
    <name evidence="1" type="ORF">AB1Y20_001903</name>
</gene>
<evidence type="ECO:0008006" key="3">
    <source>
        <dbReference type="Google" id="ProtNLM"/>
    </source>
</evidence>
<protein>
    <recommendedName>
        <fullName evidence="3">Amine oxidase</fullName>
    </recommendedName>
</protein>
<dbReference type="EMBL" id="JBGBPQ010000011">
    <property type="protein sequence ID" value="KAL1515271.1"/>
    <property type="molecule type" value="Genomic_DNA"/>
</dbReference>
<dbReference type="AlphaFoldDB" id="A0AB34J9E8"/>
<organism evidence="1 2">
    <name type="scientific">Prymnesium parvum</name>
    <name type="common">Toxic golden alga</name>
    <dbReference type="NCBI Taxonomy" id="97485"/>
    <lineage>
        <taxon>Eukaryota</taxon>
        <taxon>Haptista</taxon>
        <taxon>Haptophyta</taxon>
        <taxon>Prymnesiophyceae</taxon>
        <taxon>Prymnesiales</taxon>
        <taxon>Prymnesiaceae</taxon>
        <taxon>Prymnesium</taxon>
    </lineage>
</organism>
<proteinExistence type="predicted"/>
<comment type="caution">
    <text evidence="1">The sequence shown here is derived from an EMBL/GenBank/DDBJ whole genome shotgun (WGS) entry which is preliminary data.</text>
</comment>
<sequence>MKPETGGMFGGMAGVLAVCWQSPARGWLSSAVRGSTIRACDPPMSDGSLDEFSAELRRRGLRTALDELAADGPSAFKQPEKVVEYVMLHLQRRGVEGVGEAFRFTSPPGGKQSFVSGNPLSADRLSWEHGVVIEGYVSGRALPYEAFEEMVVRKYGLLLGCAVWDFAVVHPRTFAPCFREAEDGFVKETTLVVDDVPVAVRLVYDWGSWCYLIYSVQLLDGSEDAPLHDEGADAKRRNQRGRGGNI</sequence>
<evidence type="ECO:0000313" key="2">
    <source>
        <dbReference type="Proteomes" id="UP001515480"/>
    </source>
</evidence>
<name>A0AB34J9E8_PRYPA</name>
<reference evidence="1 2" key="1">
    <citation type="journal article" date="2024" name="Science">
        <title>Giant polyketide synthase enzymes in the biosynthesis of giant marine polyether toxins.</title>
        <authorList>
            <person name="Fallon T.R."/>
            <person name="Shende V.V."/>
            <person name="Wierzbicki I.H."/>
            <person name="Pendleton A.L."/>
            <person name="Watervoot N.F."/>
            <person name="Auber R.P."/>
            <person name="Gonzalez D.J."/>
            <person name="Wisecaver J.H."/>
            <person name="Moore B.S."/>
        </authorList>
    </citation>
    <scope>NUCLEOTIDE SEQUENCE [LARGE SCALE GENOMIC DNA]</scope>
    <source>
        <strain evidence="1 2">12B1</strain>
    </source>
</reference>
<dbReference type="Proteomes" id="UP001515480">
    <property type="component" value="Unassembled WGS sequence"/>
</dbReference>
<keyword evidence="2" id="KW-1185">Reference proteome</keyword>
<evidence type="ECO:0000313" key="1">
    <source>
        <dbReference type="EMBL" id="KAL1515271.1"/>
    </source>
</evidence>
<accession>A0AB34J9E8</accession>